<comment type="caution">
    <text evidence="1">The sequence shown here is derived from an EMBL/GenBank/DDBJ whole genome shotgun (WGS) entry which is preliminary data.</text>
</comment>
<sequence>YSFYQRGDQLGFAPGRPEVGKVVQYFAVERATFMDADGIVPLSSDYRVIAFRRYVRDYAISMCWEAKNEMEKAMIKMASFREGVRKCNNVVYGNKTEPFRMIPSYRRGGQGSINTDPLRL</sequence>
<name>X0YU66_9ZZZZ</name>
<protein>
    <submittedName>
        <fullName evidence="1">Uncharacterized protein</fullName>
    </submittedName>
</protein>
<organism evidence="1">
    <name type="scientific">marine sediment metagenome</name>
    <dbReference type="NCBI Taxonomy" id="412755"/>
    <lineage>
        <taxon>unclassified sequences</taxon>
        <taxon>metagenomes</taxon>
        <taxon>ecological metagenomes</taxon>
    </lineage>
</organism>
<proteinExistence type="predicted"/>
<accession>X0YU66</accession>
<dbReference type="AlphaFoldDB" id="X0YU66"/>
<gene>
    <name evidence="1" type="ORF">S01H4_09889</name>
</gene>
<evidence type="ECO:0000313" key="1">
    <source>
        <dbReference type="EMBL" id="GAG59790.1"/>
    </source>
</evidence>
<feature type="non-terminal residue" evidence="1">
    <location>
        <position position="1"/>
    </location>
</feature>
<reference evidence="1" key="1">
    <citation type="journal article" date="2014" name="Front. Microbiol.">
        <title>High frequency of phylogenetically diverse reductive dehalogenase-homologous genes in deep subseafloor sedimentary metagenomes.</title>
        <authorList>
            <person name="Kawai M."/>
            <person name="Futagami T."/>
            <person name="Toyoda A."/>
            <person name="Takaki Y."/>
            <person name="Nishi S."/>
            <person name="Hori S."/>
            <person name="Arai W."/>
            <person name="Tsubouchi T."/>
            <person name="Morono Y."/>
            <person name="Uchiyama I."/>
            <person name="Ito T."/>
            <person name="Fujiyama A."/>
            <person name="Inagaki F."/>
            <person name="Takami H."/>
        </authorList>
    </citation>
    <scope>NUCLEOTIDE SEQUENCE</scope>
    <source>
        <strain evidence="1">Expedition CK06-06</strain>
    </source>
</reference>
<dbReference type="EMBL" id="BART01003673">
    <property type="protein sequence ID" value="GAG59790.1"/>
    <property type="molecule type" value="Genomic_DNA"/>
</dbReference>